<dbReference type="GO" id="GO:0000271">
    <property type="term" value="P:polysaccharide biosynthetic process"/>
    <property type="evidence" value="ECO:0007669"/>
    <property type="project" value="InterPro"/>
</dbReference>
<dbReference type="RefSeq" id="WP_166092386.1">
    <property type="nucleotide sequence ID" value="NZ_CP049871.1"/>
</dbReference>
<proteinExistence type="inferred from homology"/>
<comment type="subcellular location">
    <subcellularLocation>
        <location evidence="1">Membrane</location>
        <topology evidence="1">Multi-pass membrane protein</topology>
    </subcellularLocation>
</comment>
<dbReference type="Pfam" id="PF04138">
    <property type="entry name" value="GtrA_DPMS_TM"/>
    <property type="match status" value="1"/>
</dbReference>
<keyword evidence="5 6" id="KW-0472">Membrane</keyword>
<comment type="similarity">
    <text evidence="2">Belongs to the GtrA family.</text>
</comment>
<dbReference type="KEGG" id="ssin:G7078_01800"/>
<dbReference type="PANTHER" id="PTHR38459">
    <property type="entry name" value="PROPHAGE BACTOPRENOL-LINKED GLUCOSE TRANSLOCASE HOMOLOG"/>
    <property type="match status" value="1"/>
</dbReference>
<accession>A0A6G7ZL72</accession>
<keyword evidence="3 6" id="KW-0812">Transmembrane</keyword>
<reference evidence="8 9" key="1">
    <citation type="submission" date="2020-03" db="EMBL/GenBank/DDBJ databases">
        <title>Sphingomonas sp. nov., isolated from fish.</title>
        <authorList>
            <person name="Hyun D.-W."/>
            <person name="Bae J.-W."/>
        </authorList>
    </citation>
    <scope>NUCLEOTIDE SEQUENCE [LARGE SCALE GENOMIC DNA]</scope>
    <source>
        <strain evidence="8 9">HDW15C</strain>
    </source>
</reference>
<evidence type="ECO:0000256" key="4">
    <source>
        <dbReference type="ARBA" id="ARBA00022989"/>
    </source>
</evidence>
<feature type="transmembrane region" description="Helical" evidence="6">
    <location>
        <begin position="114"/>
        <end position="133"/>
    </location>
</feature>
<evidence type="ECO:0000259" key="7">
    <source>
        <dbReference type="Pfam" id="PF04138"/>
    </source>
</evidence>
<dbReference type="AlphaFoldDB" id="A0A6G7ZL72"/>
<evidence type="ECO:0000256" key="2">
    <source>
        <dbReference type="ARBA" id="ARBA00009399"/>
    </source>
</evidence>
<gene>
    <name evidence="8" type="ORF">G7078_01800</name>
</gene>
<evidence type="ECO:0000256" key="3">
    <source>
        <dbReference type="ARBA" id="ARBA00022692"/>
    </source>
</evidence>
<dbReference type="InterPro" id="IPR051401">
    <property type="entry name" value="GtrA_CellWall_Glycosyl"/>
</dbReference>
<dbReference type="PANTHER" id="PTHR38459:SF1">
    <property type="entry name" value="PROPHAGE BACTOPRENOL-LINKED GLUCOSE TRANSLOCASE HOMOLOG"/>
    <property type="match status" value="1"/>
</dbReference>
<feature type="domain" description="GtrA/DPMS transmembrane" evidence="7">
    <location>
        <begin position="22"/>
        <end position="139"/>
    </location>
</feature>
<evidence type="ECO:0000256" key="6">
    <source>
        <dbReference type="SAM" id="Phobius"/>
    </source>
</evidence>
<name>A0A6G7ZL72_9SPHN</name>
<evidence type="ECO:0000256" key="1">
    <source>
        <dbReference type="ARBA" id="ARBA00004141"/>
    </source>
</evidence>
<dbReference type="InterPro" id="IPR007267">
    <property type="entry name" value="GtrA_DPMS_TM"/>
</dbReference>
<feature type="transmembrane region" description="Helical" evidence="6">
    <location>
        <begin position="20"/>
        <end position="41"/>
    </location>
</feature>
<dbReference type="EMBL" id="CP049871">
    <property type="protein sequence ID" value="QIL01646.1"/>
    <property type="molecule type" value="Genomic_DNA"/>
</dbReference>
<evidence type="ECO:0000313" key="9">
    <source>
        <dbReference type="Proteomes" id="UP000502502"/>
    </source>
</evidence>
<dbReference type="Proteomes" id="UP000502502">
    <property type="component" value="Chromosome"/>
</dbReference>
<sequence>MTIPLPSFIDPKRSQLLWQAYRYAFAGGVITLLVAGSYWAISEFLHVDPMLSLAVVFLFFTAVSYVTHGAFSFRGHGSRDRQHVRAARFLAVNLLGFAANQFFVWLLVKQLGGPTWWPVIPIIFVTPVLTFALHRRWVFG</sequence>
<feature type="transmembrane region" description="Helical" evidence="6">
    <location>
        <begin position="86"/>
        <end position="108"/>
    </location>
</feature>
<keyword evidence="9" id="KW-1185">Reference proteome</keyword>
<keyword evidence="4 6" id="KW-1133">Transmembrane helix</keyword>
<evidence type="ECO:0000313" key="8">
    <source>
        <dbReference type="EMBL" id="QIL01646.1"/>
    </source>
</evidence>
<evidence type="ECO:0000256" key="5">
    <source>
        <dbReference type="ARBA" id="ARBA00023136"/>
    </source>
</evidence>
<feature type="transmembrane region" description="Helical" evidence="6">
    <location>
        <begin position="53"/>
        <end position="74"/>
    </location>
</feature>
<dbReference type="GO" id="GO:0005886">
    <property type="term" value="C:plasma membrane"/>
    <property type="evidence" value="ECO:0007669"/>
    <property type="project" value="TreeGrafter"/>
</dbReference>
<organism evidence="8 9">
    <name type="scientific">Sphingomonas sinipercae</name>
    <dbReference type="NCBI Taxonomy" id="2714944"/>
    <lineage>
        <taxon>Bacteria</taxon>
        <taxon>Pseudomonadati</taxon>
        <taxon>Pseudomonadota</taxon>
        <taxon>Alphaproteobacteria</taxon>
        <taxon>Sphingomonadales</taxon>
        <taxon>Sphingomonadaceae</taxon>
        <taxon>Sphingomonas</taxon>
    </lineage>
</organism>
<protein>
    <submittedName>
        <fullName evidence="8">GtrA family protein</fullName>
    </submittedName>
</protein>